<dbReference type="RefSeq" id="WP_126626759.1">
    <property type="nucleotide sequence ID" value="NZ_BIFT01000001.1"/>
</dbReference>
<dbReference type="AlphaFoldDB" id="A0A402B4J8"/>
<name>A0A402B4J8_9CHLR</name>
<accession>A0A402B4J8</accession>
<reference evidence="3" key="1">
    <citation type="submission" date="2018-12" db="EMBL/GenBank/DDBJ databases">
        <title>Tengunoibacter tsumagoiensis gen. nov., sp. nov., Dictyobacter kobayashii sp. nov., D. alpinus sp. nov., and D. joshuensis sp. nov. and description of Dictyobacteraceae fam. nov. within the order Ktedonobacterales isolated from Tengu-no-mugimeshi.</title>
        <authorList>
            <person name="Wang C.M."/>
            <person name="Zheng Y."/>
            <person name="Sakai Y."/>
            <person name="Toyoda A."/>
            <person name="Minakuchi Y."/>
            <person name="Abe K."/>
            <person name="Yokota A."/>
            <person name="Yabe S."/>
        </authorList>
    </citation>
    <scope>NUCLEOTIDE SEQUENCE [LARGE SCALE GENOMIC DNA]</scope>
    <source>
        <strain evidence="3">Uno16</strain>
    </source>
</reference>
<feature type="compositionally biased region" description="Low complexity" evidence="1">
    <location>
        <begin position="20"/>
        <end position="34"/>
    </location>
</feature>
<gene>
    <name evidence="2" type="ORF">KDA_17630</name>
</gene>
<evidence type="ECO:0000313" key="3">
    <source>
        <dbReference type="Proteomes" id="UP000287171"/>
    </source>
</evidence>
<feature type="compositionally biased region" description="Basic and acidic residues" evidence="1">
    <location>
        <begin position="63"/>
        <end position="83"/>
    </location>
</feature>
<comment type="caution">
    <text evidence="2">The sequence shown here is derived from an EMBL/GenBank/DDBJ whole genome shotgun (WGS) entry which is preliminary data.</text>
</comment>
<protein>
    <submittedName>
        <fullName evidence="2">Uncharacterized protein</fullName>
    </submittedName>
</protein>
<dbReference type="EMBL" id="BIFT01000001">
    <property type="protein sequence ID" value="GCE26279.1"/>
    <property type="molecule type" value="Genomic_DNA"/>
</dbReference>
<dbReference type="Proteomes" id="UP000287171">
    <property type="component" value="Unassembled WGS sequence"/>
</dbReference>
<organism evidence="2 3">
    <name type="scientific">Dictyobacter alpinus</name>
    <dbReference type="NCBI Taxonomy" id="2014873"/>
    <lineage>
        <taxon>Bacteria</taxon>
        <taxon>Bacillati</taxon>
        <taxon>Chloroflexota</taxon>
        <taxon>Ktedonobacteria</taxon>
        <taxon>Ktedonobacterales</taxon>
        <taxon>Dictyobacteraceae</taxon>
        <taxon>Dictyobacter</taxon>
    </lineage>
</organism>
<feature type="compositionally biased region" description="Basic and acidic residues" evidence="1">
    <location>
        <begin position="1"/>
        <end position="19"/>
    </location>
</feature>
<proteinExistence type="predicted"/>
<evidence type="ECO:0000313" key="2">
    <source>
        <dbReference type="EMBL" id="GCE26279.1"/>
    </source>
</evidence>
<evidence type="ECO:0000256" key="1">
    <source>
        <dbReference type="SAM" id="MobiDB-lite"/>
    </source>
</evidence>
<feature type="region of interest" description="Disordered" evidence="1">
    <location>
        <begin position="1"/>
        <end position="83"/>
    </location>
</feature>
<keyword evidence="3" id="KW-1185">Reference proteome</keyword>
<sequence length="83" mass="9482">MTEHDKQPDKQKQPDKKEIYGAQGNQGQYGQGQYDSEGKPDPRGPQAQNIYPDDQPQTSAASKQEEQKQRTKKQFEHPDVPQD</sequence>